<dbReference type="SMART" id="SM00631">
    <property type="entry name" value="Zn_pept"/>
    <property type="match status" value="1"/>
</dbReference>
<dbReference type="PANTHER" id="PTHR11731">
    <property type="entry name" value="PROTEASE FAMILY S9B,C DIPEPTIDYL-PEPTIDASE IV-RELATED"/>
    <property type="match status" value="1"/>
</dbReference>
<comment type="similarity">
    <text evidence="3">Belongs to the peptidase M14 family.</text>
</comment>
<feature type="region of interest" description="Disordered" evidence="4">
    <location>
        <begin position="146"/>
        <end position="169"/>
    </location>
</feature>
<dbReference type="InterPro" id="IPR000834">
    <property type="entry name" value="Peptidase_M14"/>
</dbReference>
<feature type="chain" id="PRO_5046430171" evidence="5">
    <location>
        <begin position="20"/>
        <end position="1271"/>
    </location>
</feature>
<dbReference type="InterPro" id="IPR001375">
    <property type="entry name" value="Peptidase_S9_cat"/>
</dbReference>
<dbReference type="InterPro" id="IPR002469">
    <property type="entry name" value="Peptidase_S9B_N"/>
</dbReference>
<dbReference type="Gene3D" id="3.40.630.10">
    <property type="entry name" value="Zn peptidases"/>
    <property type="match status" value="1"/>
</dbReference>
<accession>A0ABT6F7W3</accession>
<keyword evidence="1" id="KW-0645">Protease</keyword>
<proteinExistence type="inferred from homology"/>
<organism evidence="7 8">
    <name type="scientific">Paludisphaera mucosa</name>
    <dbReference type="NCBI Taxonomy" id="3030827"/>
    <lineage>
        <taxon>Bacteria</taxon>
        <taxon>Pseudomonadati</taxon>
        <taxon>Planctomycetota</taxon>
        <taxon>Planctomycetia</taxon>
        <taxon>Isosphaerales</taxon>
        <taxon>Isosphaeraceae</taxon>
        <taxon>Paludisphaera</taxon>
    </lineage>
</organism>
<feature type="signal peptide" evidence="5">
    <location>
        <begin position="1"/>
        <end position="19"/>
    </location>
</feature>
<dbReference type="PROSITE" id="PS00708">
    <property type="entry name" value="PRO_ENDOPEP_SER"/>
    <property type="match status" value="1"/>
</dbReference>
<dbReference type="SUPFAM" id="SSF82171">
    <property type="entry name" value="DPP6 N-terminal domain-like"/>
    <property type="match status" value="1"/>
</dbReference>
<feature type="domain" description="Peptidase M14" evidence="6">
    <location>
        <begin position="37"/>
        <end position="317"/>
    </location>
</feature>
<keyword evidence="5" id="KW-0732">Signal</keyword>
<name>A0ABT6F7W3_9BACT</name>
<dbReference type="CDD" id="cd06241">
    <property type="entry name" value="M14-like"/>
    <property type="match status" value="1"/>
</dbReference>
<feature type="region of interest" description="Disordered" evidence="4">
    <location>
        <begin position="1250"/>
        <end position="1271"/>
    </location>
</feature>
<dbReference type="PROSITE" id="PS52035">
    <property type="entry name" value="PEPTIDASE_M14"/>
    <property type="match status" value="1"/>
</dbReference>
<sequence length="1271" mass="139766">MPFSSVLLLGLLPALVTQAPVPSDELATVAEKSDYKATARHEDVVALCKKIAEKSPNAHYTELGKTTEGRPLPLLIFADPPVKSAADASRSGKLVVLAIGDIHGGEVCGKEALPMLARELAAEPHPELLKSLIIAFAPIYNADGNERVSKDNRPGQVGPEEGMGTRGNARGLDLNRDFIKLEAPETRALVSFFNEWQPGLFIDTHTTNGSHHRYTISYDGPRNPAGDPSLITYARTRLFPALTTAFEKATGLETYYYGSFGGDHARWESFPALGRFGTNYFGLRNGIGILSEAYAYASYKTRVLATRDFVRECLKYASTNHDEIQKLLKNARAAAVDESPAEPRKVALRTESRPLKEAEPLLGFVEKEQDGRRVATEEPRDYPSQVMVDFEAVESVARPYAYLVPADQVEAATLLQRHGVVVQELREDLDLDVEIYRIDDVSSKSSTGWDSQNVQDLRVTPRTESRRIPAGTLVVKDAQALGALAATLLEPRSEDGLATWKTFPDLKAGGDFPVLRLLKPADLLTTAAASLVARKTDQPIRFNDRGEVANGNFGGSPTSPEWLDNDHYLRGGRGGVLKVDARTGRTEPFVTSDQILQALKRIAGFDEKAAGDLARRLATSVGPGGRFARSRPVVDPQHKAIVVAHEHDLYYLALDGSKGVRLTNDAAEESDPQFSPDGKQVAFVRDYDVHVVDVANPVDRALTTGGKDVLRHGRADWVYFEEIFDRSWSAYWWSPDSQRIAFLEFDDAEVPTLTMLHDEDSPRQVEVNRYPRSGEPNPRVRLGIVAAQGGPVQWADLSGYSAEAFLISGVSWKPDSKSVFAYVQDRVQTWLDLLEVAVDGAKPKVLFRDKTKAWIANATAPSFLKDGTFLWLSDRDGWPHLYHYAADGTPKGRLTEGPWEVRSVQHVDGDSGEVLFLGTKDAPMSTQLYRVKPGGPVERITSGTGSYQTQFSEDGKSFMAAWSDLTTPTRVKLYAADGSLIRTVDSNPVHKIQEFRFGPRERVQIPARDGFVLEGELILPADLDPKVKHPVWFTTYGGPHTPVVNDVWSGGRDWDQALASEGFIIFRVDPRPASGKGTASAWTAYKRLGVQELEDIKDALAWLKQRPYVDGDRIGMTGHSYGGYMTAFAMTHSDLFACGIAGAPVTDWRDYDSIYTERLMGLPQDNPEGYKTSSVVDAARNLHGKLLISHGAVDDNVSVRNTMRLVEALQDAGKDFELMIYPGSRHGIMSAHYNRLRLDFIRRNLAGTGMKAASPTASPSPASAGAGFHHP</sequence>
<dbReference type="InterPro" id="IPR029058">
    <property type="entry name" value="AB_hydrolase_fold"/>
</dbReference>
<dbReference type="InterPro" id="IPR002471">
    <property type="entry name" value="Pept_S9_AS"/>
</dbReference>
<evidence type="ECO:0000256" key="1">
    <source>
        <dbReference type="ARBA" id="ARBA00022670"/>
    </source>
</evidence>
<dbReference type="Gene3D" id="2.140.10.30">
    <property type="entry name" value="Dipeptidylpeptidase IV, N-terminal domain"/>
    <property type="match status" value="1"/>
</dbReference>
<evidence type="ECO:0000256" key="2">
    <source>
        <dbReference type="ARBA" id="ARBA00022801"/>
    </source>
</evidence>
<reference evidence="7 8" key="1">
    <citation type="submission" date="2023-03" db="EMBL/GenBank/DDBJ databases">
        <title>Paludisphaera mucosa sp. nov. a novel planctomycete from northern fen.</title>
        <authorList>
            <person name="Ivanova A."/>
        </authorList>
    </citation>
    <scope>NUCLEOTIDE SEQUENCE [LARGE SCALE GENOMIC DNA]</scope>
    <source>
        <strain evidence="7 8">Pla2</strain>
    </source>
</reference>
<feature type="compositionally biased region" description="Low complexity" evidence="4">
    <location>
        <begin position="1252"/>
        <end position="1271"/>
    </location>
</feature>
<evidence type="ECO:0000313" key="7">
    <source>
        <dbReference type="EMBL" id="MDG3003681.1"/>
    </source>
</evidence>
<dbReference type="SUPFAM" id="SSF53187">
    <property type="entry name" value="Zn-dependent exopeptidases"/>
    <property type="match status" value="1"/>
</dbReference>
<evidence type="ECO:0000256" key="4">
    <source>
        <dbReference type="SAM" id="MobiDB-lite"/>
    </source>
</evidence>
<comment type="caution">
    <text evidence="7">The sequence shown here is derived from an EMBL/GenBank/DDBJ whole genome shotgun (WGS) entry which is preliminary data.</text>
</comment>
<dbReference type="Proteomes" id="UP001216907">
    <property type="component" value="Unassembled WGS sequence"/>
</dbReference>
<evidence type="ECO:0000259" key="6">
    <source>
        <dbReference type="PROSITE" id="PS52035"/>
    </source>
</evidence>
<evidence type="ECO:0000256" key="3">
    <source>
        <dbReference type="PROSITE-ProRule" id="PRU01379"/>
    </source>
</evidence>
<evidence type="ECO:0000256" key="5">
    <source>
        <dbReference type="SAM" id="SignalP"/>
    </source>
</evidence>
<dbReference type="InterPro" id="IPR050278">
    <property type="entry name" value="Serine_Prot_S9B/DPPIV"/>
</dbReference>
<dbReference type="Pfam" id="PF00930">
    <property type="entry name" value="DPPIV_N"/>
    <property type="match status" value="1"/>
</dbReference>
<dbReference type="Gene3D" id="3.40.50.1820">
    <property type="entry name" value="alpha/beta hydrolase"/>
    <property type="match status" value="1"/>
</dbReference>
<dbReference type="PANTHER" id="PTHR11731:SF193">
    <property type="entry name" value="DIPEPTIDYL PEPTIDASE 9"/>
    <property type="match status" value="1"/>
</dbReference>
<keyword evidence="8" id="KW-1185">Reference proteome</keyword>
<dbReference type="RefSeq" id="WP_277860031.1">
    <property type="nucleotide sequence ID" value="NZ_JARRAG010000001.1"/>
</dbReference>
<dbReference type="Pfam" id="PF00326">
    <property type="entry name" value="Peptidase_S9"/>
    <property type="match status" value="1"/>
</dbReference>
<gene>
    <name evidence="7" type="ORF">PZE19_07865</name>
</gene>
<dbReference type="Pfam" id="PF00246">
    <property type="entry name" value="Peptidase_M14"/>
    <property type="match status" value="1"/>
</dbReference>
<evidence type="ECO:0000313" key="8">
    <source>
        <dbReference type="Proteomes" id="UP001216907"/>
    </source>
</evidence>
<dbReference type="EMBL" id="JARRAG010000001">
    <property type="protein sequence ID" value="MDG3003681.1"/>
    <property type="molecule type" value="Genomic_DNA"/>
</dbReference>
<protein>
    <submittedName>
        <fullName evidence="7">DPP IV N-terminal domain-containing protein</fullName>
    </submittedName>
</protein>
<keyword evidence="2" id="KW-0378">Hydrolase</keyword>
<feature type="active site" description="Proton donor/acceptor" evidence="3">
    <location>
        <position position="292"/>
    </location>
</feature>
<dbReference type="SUPFAM" id="SSF53474">
    <property type="entry name" value="alpha/beta-Hydrolases"/>
    <property type="match status" value="1"/>
</dbReference>